<organism evidence="2 3">
    <name type="scientific">Micromonospora sediminimaris</name>
    <dbReference type="NCBI Taxonomy" id="547162"/>
    <lineage>
        <taxon>Bacteria</taxon>
        <taxon>Bacillati</taxon>
        <taxon>Actinomycetota</taxon>
        <taxon>Actinomycetes</taxon>
        <taxon>Micromonosporales</taxon>
        <taxon>Micromonosporaceae</taxon>
        <taxon>Micromonospora</taxon>
    </lineage>
</organism>
<protein>
    <submittedName>
        <fullName evidence="2">Uncharacterized protein</fullName>
    </submittedName>
</protein>
<name>A0A9W5UUF9_9ACTN</name>
<dbReference type="EMBL" id="BOPD01000028">
    <property type="protein sequence ID" value="GIJ35266.1"/>
    <property type="molecule type" value="Genomic_DNA"/>
</dbReference>
<reference evidence="2" key="1">
    <citation type="submission" date="2021-01" db="EMBL/GenBank/DDBJ databases">
        <title>Whole genome shotgun sequence of Verrucosispora sediminis NBRC 107745.</title>
        <authorList>
            <person name="Komaki H."/>
            <person name="Tamura T."/>
        </authorList>
    </citation>
    <scope>NUCLEOTIDE SEQUENCE</scope>
    <source>
        <strain evidence="2">NBRC 107745</strain>
    </source>
</reference>
<accession>A0A9W5UUF9</accession>
<evidence type="ECO:0000313" key="2">
    <source>
        <dbReference type="EMBL" id="GIJ35266.1"/>
    </source>
</evidence>
<proteinExistence type="predicted"/>
<keyword evidence="1" id="KW-0472">Membrane</keyword>
<comment type="caution">
    <text evidence="2">The sequence shown here is derived from an EMBL/GenBank/DDBJ whole genome shotgun (WGS) entry which is preliminary data.</text>
</comment>
<keyword evidence="1" id="KW-0812">Transmembrane</keyword>
<evidence type="ECO:0000256" key="1">
    <source>
        <dbReference type="SAM" id="Phobius"/>
    </source>
</evidence>
<evidence type="ECO:0000313" key="3">
    <source>
        <dbReference type="Proteomes" id="UP000607311"/>
    </source>
</evidence>
<keyword evidence="1" id="KW-1133">Transmembrane helix</keyword>
<dbReference type="Proteomes" id="UP000607311">
    <property type="component" value="Unassembled WGS sequence"/>
</dbReference>
<feature type="transmembrane region" description="Helical" evidence="1">
    <location>
        <begin position="20"/>
        <end position="38"/>
    </location>
</feature>
<sequence length="183" mass="20879">MGSRSPDAIVIIGLVREALFALAGTALGIVGTLLTDLWRARKADIRERRERLRNACVDFTAALVRLRQAFWGRGYDAEGRRTTMREAHDEARVQFERLRLSTTSLQVQEEARYALRYGYGLLRQLEGLPPREDEVEPSALDQLEDHLVRLFVEVRQELGVPRPHHVLSERAFFEKISPTAAVD</sequence>
<dbReference type="AlphaFoldDB" id="A0A9W5UUF9"/>
<gene>
    <name evidence="2" type="ORF">Vse01_44140</name>
</gene>
<keyword evidence="3" id="KW-1185">Reference proteome</keyword>